<evidence type="ECO:0000256" key="2">
    <source>
        <dbReference type="SAM" id="Phobius"/>
    </source>
</evidence>
<evidence type="ECO:0000313" key="3">
    <source>
        <dbReference type="EnsemblPlants" id="OGLUM12G13480.1"/>
    </source>
</evidence>
<evidence type="ECO:0000256" key="1">
    <source>
        <dbReference type="SAM" id="MobiDB-lite"/>
    </source>
</evidence>
<dbReference type="Gramene" id="OGLUM12G13480.1">
    <property type="protein sequence ID" value="OGLUM12G13480.1"/>
    <property type="gene ID" value="OGLUM12G13480"/>
</dbReference>
<accession>A0A0E0BSP0</accession>
<protein>
    <submittedName>
        <fullName evidence="3">Uncharacterized protein</fullName>
    </submittedName>
</protein>
<sequence length="276" mass="30599">MIPCGTAARWKVASRQNIAATAGDGRRCGAVDGGSMAEQGRVGVAHARRKTQPTEAWRWGVGSGRPAENCLGPRVWIWTTLIGVVEIGPLGCLLASIGLMGYWAILFVRFVGLFGRGEEWGAGAPVAGRWRRFFLHTLLVKTTMRKRSARRRGPRTPATRSTSTFVRAPHLSSELVSEERRRVDHGHQAWSSPAVNAWMLLSSLPQRLSINPRSVRSSSGRVRCYTAKSQRFQCSVVAGRTDALLLSSLCSTCVHRKKKRRSGRRKREEDGGRRRI</sequence>
<evidence type="ECO:0000313" key="4">
    <source>
        <dbReference type="Proteomes" id="UP000026961"/>
    </source>
</evidence>
<proteinExistence type="predicted"/>
<keyword evidence="2" id="KW-0812">Transmembrane</keyword>
<dbReference type="EnsemblPlants" id="OGLUM12G13480.1">
    <property type="protein sequence ID" value="OGLUM12G13480.1"/>
    <property type="gene ID" value="OGLUM12G13480"/>
</dbReference>
<reference evidence="3" key="1">
    <citation type="submission" date="2015-04" db="UniProtKB">
        <authorList>
            <consortium name="EnsemblPlants"/>
        </authorList>
    </citation>
    <scope>IDENTIFICATION</scope>
</reference>
<reference evidence="3" key="2">
    <citation type="submission" date="2018-05" db="EMBL/GenBank/DDBJ databases">
        <title>OgluRS3 (Oryza glumaepatula Reference Sequence Version 3).</title>
        <authorList>
            <person name="Zhang J."/>
            <person name="Kudrna D."/>
            <person name="Lee S."/>
            <person name="Talag J."/>
            <person name="Welchert J."/>
            <person name="Wing R.A."/>
        </authorList>
    </citation>
    <scope>NUCLEOTIDE SEQUENCE [LARGE SCALE GENOMIC DNA]</scope>
</reference>
<feature type="transmembrane region" description="Helical" evidence="2">
    <location>
        <begin position="75"/>
        <end position="108"/>
    </location>
</feature>
<keyword evidence="2" id="KW-1133">Transmembrane helix</keyword>
<name>A0A0E0BSP0_9ORYZ</name>
<keyword evidence="4" id="KW-1185">Reference proteome</keyword>
<keyword evidence="2" id="KW-0472">Membrane</keyword>
<dbReference type="Proteomes" id="UP000026961">
    <property type="component" value="Chromosome 12"/>
</dbReference>
<dbReference type="AlphaFoldDB" id="A0A0E0BSP0"/>
<dbReference type="HOGENOM" id="CLU_1009619_0_0_1"/>
<feature type="region of interest" description="Disordered" evidence="1">
    <location>
        <begin position="257"/>
        <end position="276"/>
    </location>
</feature>
<feature type="compositionally biased region" description="Basic and acidic residues" evidence="1">
    <location>
        <begin position="266"/>
        <end position="276"/>
    </location>
</feature>
<organism evidence="3">
    <name type="scientific">Oryza glumipatula</name>
    <dbReference type="NCBI Taxonomy" id="40148"/>
    <lineage>
        <taxon>Eukaryota</taxon>
        <taxon>Viridiplantae</taxon>
        <taxon>Streptophyta</taxon>
        <taxon>Embryophyta</taxon>
        <taxon>Tracheophyta</taxon>
        <taxon>Spermatophyta</taxon>
        <taxon>Magnoliopsida</taxon>
        <taxon>Liliopsida</taxon>
        <taxon>Poales</taxon>
        <taxon>Poaceae</taxon>
        <taxon>BOP clade</taxon>
        <taxon>Oryzoideae</taxon>
        <taxon>Oryzeae</taxon>
        <taxon>Oryzinae</taxon>
        <taxon>Oryza</taxon>
    </lineage>
</organism>